<dbReference type="EC" id="1.1.1.399" evidence="3"/>
<dbReference type="AlphaFoldDB" id="A0A2L2XEZ8"/>
<keyword evidence="6" id="KW-0520">NAD</keyword>
<organism evidence="12 13">
    <name type="scientific">Desulfocucumis palustris</name>
    <dbReference type="NCBI Taxonomy" id="1898651"/>
    <lineage>
        <taxon>Bacteria</taxon>
        <taxon>Bacillati</taxon>
        <taxon>Bacillota</taxon>
        <taxon>Clostridia</taxon>
        <taxon>Eubacteriales</taxon>
        <taxon>Desulfocucumaceae</taxon>
        <taxon>Desulfocucumis</taxon>
    </lineage>
</organism>
<evidence type="ECO:0000256" key="8">
    <source>
        <dbReference type="ARBA" id="ARBA00048126"/>
    </source>
</evidence>
<dbReference type="EMBL" id="BFAV01000130">
    <property type="protein sequence ID" value="GBF34273.1"/>
    <property type="molecule type" value="Genomic_DNA"/>
</dbReference>
<dbReference type="PROSITE" id="PS00065">
    <property type="entry name" value="D_2_HYDROXYACID_DH_1"/>
    <property type="match status" value="1"/>
</dbReference>
<dbReference type="Pfam" id="PF00389">
    <property type="entry name" value="2-Hacid_dh"/>
    <property type="match status" value="1"/>
</dbReference>
<dbReference type="GO" id="GO:0016616">
    <property type="term" value="F:oxidoreductase activity, acting on the CH-OH group of donors, NAD or NADP as acceptor"/>
    <property type="evidence" value="ECO:0007669"/>
    <property type="project" value="InterPro"/>
</dbReference>
<proteinExistence type="inferred from homology"/>
<evidence type="ECO:0000313" key="12">
    <source>
        <dbReference type="EMBL" id="GBF34273.1"/>
    </source>
</evidence>
<evidence type="ECO:0000259" key="10">
    <source>
        <dbReference type="Pfam" id="PF00389"/>
    </source>
</evidence>
<dbReference type="GO" id="GO:0051287">
    <property type="term" value="F:NAD binding"/>
    <property type="evidence" value="ECO:0007669"/>
    <property type="project" value="InterPro"/>
</dbReference>
<dbReference type="InterPro" id="IPR029753">
    <property type="entry name" value="D-isomer_DH_CS"/>
</dbReference>
<comment type="function">
    <text evidence="1">Catalyzes the reversible oxidation of 3-phospho-D-glycerate to 3-phosphonooxypyruvate, the first step of the phosphorylated L-serine biosynthesis pathway. Also catalyzes the reversible oxidation of 2-hydroxyglutarate to 2-oxoglutarate.</text>
</comment>
<dbReference type="PROSITE" id="PS00671">
    <property type="entry name" value="D_2_HYDROXYACID_DH_3"/>
    <property type="match status" value="1"/>
</dbReference>
<dbReference type="SUPFAM" id="SSF52283">
    <property type="entry name" value="Formate/glycerate dehydrogenase catalytic domain-like"/>
    <property type="match status" value="1"/>
</dbReference>
<dbReference type="InterPro" id="IPR006140">
    <property type="entry name" value="D-isomer_DH_NAD-bd"/>
</dbReference>
<protein>
    <recommendedName>
        <fullName evidence="7">2-oxoglutarate reductase</fullName>
        <ecNumber evidence="3">1.1.1.399</ecNumber>
    </recommendedName>
    <alternativeName>
        <fullName evidence="7">2-oxoglutarate reductase</fullName>
    </alternativeName>
</protein>
<dbReference type="PANTHER" id="PTHR42789:SF1">
    <property type="entry name" value="D-ISOMER SPECIFIC 2-HYDROXYACID DEHYDROGENASE FAMILY PROTEIN (AFU_ORTHOLOGUE AFUA_6G10090)"/>
    <property type="match status" value="1"/>
</dbReference>
<dbReference type="InterPro" id="IPR006139">
    <property type="entry name" value="D-isomer_2_OHA_DH_cat_dom"/>
</dbReference>
<sequence length="323" mass="34578">MSFKIVVTPRSFGAASPRPMELLQNKGYEIVRNSLGRPLKEMELIRLAGGADALLVGIDEVTDRVVDSLPNLKVISKYGVGVDNIALGAASRRGIPVTNTPGVNTGAVADLAIGLMLSVARQISAADHSTKNGEWKRFMGSSLYGKTVGILGTGKIGRAVAKRLRGFEVELLLYDEFKDSVFAGEVGGRYADLPEIYGKADFISLHLPLMPATGGLIGEKELRAMKPDAIVVNTARGGLVDEKALVRALREKWIRGAALDAFAAEPPRDEELLGLPNIVLTPHIGAYTEEAVLMMGMQSARNVIAVLEGKQPENVVNEIPKPS</sequence>
<dbReference type="SUPFAM" id="SSF51735">
    <property type="entry name" value="NAD(P)-binding Rossmann-fold domains"/>
    <property type="match status" value="1"/>
</dbReference>
<dbReference type="RefSeq" id="WP_104372552.1">
    <property type="nucleotide sequence ID" value="NZ_BFAV01000130.1"/>
</dbReference>
<dbReference type="Pfam" id="PF02826">
    <property type="entry name" value="2-Hacid_dh_C"/>
    <property type="match status" value="1"/>
</dbReference>
<dbReference type="PROSITE" id="PS00670">
    <property type="entry name" value="D_2_HYDROXYACID_DH_2"/>
    <property type="match status" value="1"/>
</dbReference>
<keyword evidence="5 9" id="KW-0560">Oxidoreductase</keyword>
<dbReference type="OrthoDB" id="9805416at2"/>
<keyword evidence="4" id="KW-0028">Amino-acid biosynthesis</keyword>
<dbReference type="Gene3D" id="3.40.50.720">
    <property type="entry name" value="NAD(P)-binding Rossmann-like Domain"/>
    <property type="match status" value="2"/>
</dbReference>
<evidence type="ECO:0000313" key="13">
    <source>
        <dbReference type="Proteomes" id="UP000239549"/>
    </source>
</evidence>
<reference evidence="13" key="1">
    <citation type="submission" date="2018-02" db="EMBL/GenBank/DDBJ databases">
        <title>Genome sequence of Desulfocucumis palustris strain NAW-5.</title>
        <authorList>
            <person name="Watanabe M."/>
            <person name="Kojima H."/>
            <person name="Fukui M."/>
        </authorList>
    </citation>
    <scope>NUCLEOTIDE SEQUENCE [LARGE SCALE GENOMIC DNA]</scope>
    <source>
        <strain evidence="13">NAW-5</strain>
    </source>
</reference>
<evidence type="ECO:0000256" key="5">
    <source>
        <dbReference type="ARBA" id="ARBA00023002"/>
    </source>
</evidence>
<dbReference type="PANTHER" id="PTHR42789">
    <property type="entry name" value="D-ISOMER SPECIFIC 2-HYDROXYACID DEHYDROGENASE FAMILY PROTEIN (AFU_ORTHOLOGUE AFUA_6G10090)"/>
    <property type="match status" value="1"/>
</dbReference>
<accession>A0A2L2XEZ8</accession>
<dbReference type="InterPro" id="IPR036291">
    <property type="entry name" value="NAD(P)-bd_dom_sf"/>
</dbReference>
<gene>
    <name evidence="12" type="ORF">DCCM_3385</name>
</gene>
<dbReference type="Proteomes" id="UP000239549">
    <property type="component" value="Unassembled WGS sequence"/>
</dbReference>
<dbReference type="InterPro" id="IPR029752">
    <property type="entry name" value="D-isomer_DH_CS1"/>
</dbReference>
<evidence type="ECO:0000256" key="1">
    <source>
        <dbReference type="ARBA" id="ARBA00003800"/>
    </source>
</evidence>
<evidence type="ECO:0000256" key="6">
    <source>
        <dbReference type="ARBA" id="ARBA00023027"/>
    </source>
</evidence>
<keyword evidence="13" id="KW-1185">Reference proteome</keyword>
<comment type="similarity">
    <text evidence="2 9">Belongs to the D-isomer specific 2-hydroxyacid dehydrogenase family.</text>
</comment>
<comment type="catalytic activity">
    <reaction evidence="8">
        <text>(R)-2-hydroxyglutarate + NAD(+) = 2-oxoglutarate + NADH + H(+)</text>
        <dbReference type="Rhea" id="RHEA:49612"/>
        <dbReference type="ChEBI" id="CHEBI:15378"/>
        <dbReference type="ChEBI" id="CHEBI:15801"/>
        <dbReference type="ChEBI" id="CHEBI:16810"/>
        <dbReference type="ChEBI" id="CHEBI:57540"/>
        <dbReference type="ChEBI" id="CHEBI:57945"/>
        <dbReference type="EC" id="1.1.1.399"/>
    </reaction>
</comment>
<evidence type="ECO:0000256" key="7">
    <source>
        <dbReference type="ARBA" id="ARBA00030455"/>
    </source>
</evidence>
<dbReference type="FunFam" id="3.40.50.720:FF:000021">
    <property type="entry name" value="D-3-phosphoglycerate dehydrogenase"/>
    <property type="match status" value="1"/>
</dbReference>
<dbReference type="GO" id="GO:0008652">
    <property type="term" value="P:amino acid biosynthetic process"/>
    <property type="evidence" value="ECO:0007669"/>
    <property type="project" value="UniProtKB-KW"/>
</dbReference>
<dbReference type="InterPro" id="IPR050857">
    <property type="entry name" value="D-2-hydroxyacid_DH"/>
</dbReference>
<evidence type="ECO:0000256" key="4">
    <source>
        <dbReference type="ARBA" id="ARBA00022605"/>
    </source>
</evidence>
<comment type="caution">
    <text evidence="12">The sequence shown here is derived from an EMBL/GenBank/DDBJ whole genome shotgun (WGS) entry which is preliminary data.</text>
</comment>
<feature type="domain" description="D-isomer specific 2-hydroxyacid dehydrogenase catalytic" evidence="10">
    <location>
        <begin position="16"/>
        <end position="317"/>
    </location>
</feature>
<evidence type="ECO:0000256" key="2">
    <source>
        <dbReference type="ARBA" id="ARBA00005854"/>
    </source>
</evidence>
<evidence type="ECO:0000256" key="3">
    <source>
        <dbReference type="ARBA" id="ARBA00013001"/>
    </source>
</evidence>
<name>A0A2L2XEZ8_9FIRM</name>
<evidence type="ECO:0000256" key="9">
    <source>
        <dbReference type="RuleBase" id="RU003719"/>
    </source>
</evidence>
<feature type="domain" description="D-isomer specific 2-hydroxyacid dehydrogenase NAD-binding" evidence="11">
    <location>
        <begin position="113"/>
        <end position="285"/>
    </location>
</feature>
<dbReference type="CDD" id="cd12172">
    <property type="entry name" value="PGDH_like_2"/>
    <property type="match status" value="1"/>
</dbReference>
<evidence type="ECO:0000259" key="11">
    <source>
        <dbReference type="Pfam" id="PF02826"/>
    </source>
</evidence>